<protein>
    <submittedName>
        <fullName evidence="8">Por secretion system C-terminal sorting domain protein</fullName>
    </submittedName>
</protein>
<dbReference type="InterPro" id="IPR044023">
    <property type="entry name" value="Ig_7"/>
</dbReference>
<accession>A0A1E5UEY5</accession>
<dbReference type="STRING" id="237258.SAMN04489756_11027"/>
<organism evidence="8 9">
    <name type="scientific">Cloacibacterium normanense</name>
    <dbReference type="NCBI Taxonomy" id="237258"/>
    <lineage>
        <taxon>Bacteria</taxon>
        <taxon>Pseudomonadati</taxon>
        <taxon>Bacteroidota</taxon>
        <taxon>Flavobacteriia</taxon>
        <taxon>Flavobacteriales</taxon>
        <taxon>Weeksellaceae</taxon>
    </lineage>
</organism>
<dbReference type="Pfam" id="PF19081">
    <property type="entry name" value="Ig_7"/>
    <property type="match status" value="1"/>
</dbReference>
<evidence type="ECO:0000259" key="4">
    <source>
        <dbReference type="Pfam" id="PF18962"/>
    </source>
</evidence>
<dbReference type="Pfam" id="PF18962">
    <property type="entry name" value="Por_Secre_tail"/>
    <property type="match status" value="1"/>
</dbReference>
<comment type="caution">
    <text evidence="8">The sequence shown here is derived from an EMBL/GenBank/DDBJ whole genome shotgun (WGS) entry which is preliminary data.</text>
</comment>
<feature type="domain" description="Secretion system C-terminal sorting" evidence="4">
    <location>
        <begin position="1539"/>
        <end position="1592"/>
    </location>
</feature>
<feature type="region of interest" description="Disordered" evidence="2">
    <location>
        <begin position="39"/>
        <end position="58"/>
    </location>
</feature>
<proteinExistence type="predicted"/>
<feature type="domain" description="IPT/TIG" evidence="3">
    <location>
        <begin position="210"/>
        <end position="281"/>
    </location>
</feature>
<dbReference type="Proteomes" id="UP000095601">
    <property type="component" value="Unassembled WGS sequence"/>
</dbReference>
<dbReference type="InterPro" id="IPR014756">
    <property type="entry name" value="Ig_E-set"/>
</dbReference>
<dbReference type="SUPFAM" id="SSF81296">
    <property type="entry name" value="E set domains"/>
    <property type="match status" value="1"/>
</dbReference>
<evidence type="ECO:0000259" key="5">
    <source>
        <dbReference type="Pfam" id="PF19081"/>
    </source>
</evidence>
<feature type="domain" description="Ig-like" evidence="5">
    <location>
        <begin position="631"/>
        <end position="705"/>
    </location>
</feature>
<dbReference type="InterPro" id="IPR026444">
    <property type="entry name" value="Secre_tail"/>
</dbReference>
<evidence type="ECO:0000259" key="3">
    <source>
        <dbReference type="Pfam" id="PF01833"/>
    </source>
</evidence>
<dbReference type="InterPro" id="IPR049304">
    <property type="entry name" value="Gly_rich_dom"/>
</dbReference>
<name>A0A1E5UEY5_9FLAO</name>
<feature type="domain" description="GEVED" evidence="6">
    <location>
        <begin position="534"/>
        <end position="610"/>
    </location>
</feature>
<feature type="region of interest" description="Disordered" evidence="2">
    <location>
        <begin position="95"/>
        <end position="187"/>
    </location>
</feature>
<evidence type="ECO:0000313" key="8">
    <source>
        <dbReference type="EMBL" id="OEL11442.1"/>
    </source>
</evidence>
<feature type="compositionally biased region" description="Low complexity" evidence="2">
    <location>
        <begin position="165"/>
        <end position="174"/>
    </location>
</feature>
<gene>
    <name evidence="8" type="ORF">BHF72_2083</name>
</gene>
<feature type="compositionally biased region" description="Polar residues" evidence="2">
    <location>
        <begin position="100"/>
        <end position="109"/>
    </location>
</feature>
<dbReference type="InterPro" id="IPR013783">
    <property type="entry name" value="Ig-like_fold"/>
</dbReference>
<keyword evidence="9" id="KW-1185">Reference proteome</keyword>
<evidence type="ECO:0000256" key="1">
    <source>
        <dbReference type="ARBA" id="ARBA00022729"/>
    </source>
</evidence>
<dbReference type="InterPro" id="IPR045474">
    <property type="entry name" value="GEVED"/>
</dbReference>
<evidence type="ECO:0000259" key="7">
    <source>
        <dbReference type="Pfam" id="PF21722"/>
    </source>
</evidence>
<reference evidence="8 9" key="1">
    <citation type="submission" date="2016-09" db="EMBL/GenBank/DDBJ databases">
        <authorList>
            <person name="Capua I."/>
            <person name="De Benedictis P."/>
            <person name="Joannis T."/>
            <person name="Lombin L.H."/>
            <person name="Cattoli G."/>
        </authorList>
    </citation>
    <scope>NUCLEOTIDE SEQUENCE [LARGE SCALE GENOMIC DNA]</scope>
    <source>
        <strain evidence="8 9">NRS-1</strain>
    </source>
</reference>
<keyword evidence="1" id="KW-0732">Signal</keyword>
<dbReference type="NCBIfam" id="TIGR04183">
    <property type="entry name" value="Por_Secre_tail"/>
    <property type="match status" value="1"/>
</dbReference>
<sequence>MSSLAFGQFNDNTPAPFPGIETFTVPANVTSVKAEVWGSGGSGGGSTANNRSGSGGGGGGYTTRTFDVLAGQTITYTVGAGAIANLPGANGNNGNLSNLTHAPSATTLVGNGGGGGNRNSSTGGTGGTATGGTNTSGANGGPGNSGTGGNGGNGGNAPGTGGLGQNNNNGSPGIIPGGGGGGGEYGGSGFTDRAGGAGANGQITLTYISVSNVSPSPVCVGSTITITGTNFTTTGTTTVSINGTPCTSVTVVNSTNITAVVGAGTTSGTVLVTNPNGTNNGRSLTINASPSAIGGGASTVCTASVTPAFTNAVGGGTWSISNGTGSATISSGGIVTGVSVGSATVVYTIGSCSVSTSITVIATPTITTNPSNVSVNGGANTSFTVAASYTPNAYTWQVSTDAGASWTTISNGGVYSNATTATLNITGATLGMSGYLYRASATNNCGTSAYSSNAALTVTYCTPNFTNTDKPRLYINSFQFVGVLNTTVANTSTWASGYQNFTSFTPIAEQPQGTAINILASSGSNRVPRQNGTWKAWVDWNKDGDFNDAGEEVYNMISFTTPSVTFGFIIPAGQAEGNYTLRIGTFSVQGNNFTSCSTTSGYGEMEDYTFKVVTDCPAKVLNVNNVNPFDGERCGAGSVRLSVSGNASAVSYNWYDSIYGGTLLGSGNIYNTPSISSTTTYYVTAVSSTGCETAFRYPVEARVDPNPTVAFSTNKPSICGEDDPTLLVTASGDKYQDVIFEKFDSGLGVFTNEVNGAYTNSIGFWQRRNSPYIPQIAEGYEGLSPAMSSGYFGEGFAMINTDISRGSSGQSILNRMVSNNLDVSGFLNLKVDFDLYNFTIASNFTEGYTLIEYSLNGGTNWNTLDQFIGTRGNPLKWEKFSYNIPGTNFTSTNFKLRFSVYSYAGPFSGGGSGFIEGITTVDNVRIYGFKNITTPFAWSSGTTTLYKPDCVTALGSTLESTVCVKPTPTELEDLNWNLNANATFSNGCPAIGNFTVNNDTKTWRQPGITDWNQGAQWRPTTVPTIAKCVIVRTPVELPSLTTGTHGLARSVIVKSGGKLTIDPKSSLTIQNYLKNEAAASDVLVESDANLLQINNSSVNIGNITVKRNANLKRLDYTYWGSPVAGQNVKAFSAGTLDTRFYVYNESNDYFDGLFIRNLYPDNVTYSLTPTVDKNTHTFIKGKGYAIRASNALSNVLSSIPHSFVGVPNNGLASIPVVKSATGQGYNLISNPYPSNIDFYALYNYGTNSSIIYNTAYFWTNTNYNPKMQGANYPSNLPDGTKITNNYAILNGTGGVSAPYASGTGNNDPIGSPSNCPTCATPNQYIKVGQGFIVKVRDTGSYNLSLENNSGIRNNNSTSVFFNRMANNNQRTNVEKDRFWISLKTPLDFVSPILIGYPQGSSTNYEEDYDAELLIYGGDSFYSNLDNKKLAIQGRGYPFNPSDEVTLGARLGLEGQYEISLGAKEGVFANGQSIYLKDNITGTITNLSEGAYRFVARSGEVNNRFQILYANSTLGSESGQTEKEFIVYQQNHYAMISTAESMKSVKIYDITGKLIFHKKVNKKDFQIDTSSFQSGTYVIEVLTTNRYFTRKIIK</sequence>
<dbReference type="Pfam" id="PF21722">
    <property type="entry name" value="Gly_rich_2"/>
    <property type="match status" value="1"/>
</dbReference>
<dbReference type="InterPro" id="IPR002909">
    <property type="entry name" value="IPT_dom"/>
</dbReference>
<evidence type="ECO:0000256" key="2">
    <source>
        <dbReference type="SAM" id="MobiDB-lite"/>
    </source>
</evidence>
<feature type="domain" description="Glycine-rich" evidence="7">
    <location>
        <begin position="22"/>
        <end position="207"/>
    </location>
</feature>
<dbReference type="Pfam" id="PF20009">
    <property type="entry name" value="GEVED"/>
    <property type="match status" value="1"/>
</dbReference>
<feature type="compositionally biased region" description="Gly residues" evidence="2">
    <location>
        <begin position="175"/>
        <end position="187"/>
    </location>
</feature>
<dbReference type="Pfam" id="PF01833">
    <property type="entry name" value="TIG"/>
    <property type="match status" value="1"/>
</dbReference>
<dbReference type="SUPFAM" id="SSF48726">
    <property type="entry name" value="Immunoglobulin"/>
    <property type="match status" value="1"/>
</dbReference>
<feature type="compositionally biased region" description="Gly residues" evidence="2">
    <location>
        <begin position="138"/>
        <end position="164"/>
    </location>
</feature>
<dbReference type="PATRIC" id="fig|237258.4.peg.2244"/>
<dbReference type="Gene3D" id="2.60.40.10">
    <property type="entry name" value="Immunoglobulins"/>
    <property type="match status" value="2"/>
</dbReference>
<evidence type="ECO:0000313" key="9">
    <source>
        <dbReference type="Proteomes" id="UP000095601"/>
    </source>
</evidence>
<feature type="compositionally biased region" description="Gly residues" evidence="2">
    <location>
        <begin position="110"/>
        <end position="130"/>
    </location>
</feature>
<evidence type="ECO:0000259" key="6">
    <source>
        <dbReference type="Pfam" id="PF20009"/>
    </source>
</evidence>
<dbReference type="EMBL" id="MKGI01000041">
    <property type="protein sequence ID" value="OEL11442.1"/>
    <property type="molecule type" value="Genomic_DNA"/>
</dbReference>
<dbReference type="InterPro" id="IPR036179">
    <property type="entry name" value="Ig-like_dom_sf"/>
</dbReference>
<dbReference type="Gene3D" id="2.60.120.260">
    <property type="entry name" value="Galactose-binding domain-like"/>
    <property type="match status" value="1"/>
</dbReference>